<dbReference type="EMBL" id="CP053073">
    <property type="protein sequence ID" value="QJR14656.1"/>
    <property type="molecule type" value="Genomic_DNA"/>
</dbReference>
<gene>
    <name evidence="5" type="ORF">DSM104440_01466</name>
</gene>
<feature type="repeat" description="ANK" evidence="3">
    <location>
        <begin position="327"/>
        <end position="359"/>
    </location>
</feature>
<dbReference type="AlphaFoldDB" id="A0A6M4H4Y4"/>
<dbReference type="PROSITE" id="PS50297">
    <property type="entry name" value="ANK_REP_REGION"/>
    <property type="match status" value="2"/>
</dbReference>
<sequence length="494" mass="53979">MKAAIAAAILLAAALPSAFLSPALATTPPAADPRPHAPLPPAQRIVTEPRTPDYRFRNIPFTLSSWDSNNWAVEAKVTGWATAEGRRLILTFVDPLLLRRTDPKQKNPPNVITAVQVLLVVDGTTSFSTVASGAKVPVGKPLPPGTEPLEIELPEQMSIELPDDPRGPLAPGLANTFLKLSVVMPGEDEKGVTHAEYRWVYADGNRTLFADLLVEGGHKAVCARADTLRRAFDWDCPERVKELVAAGANPHALDARPQKEEPRDSPLEEAVRKNNLPAVLALLAAGADPNRRTYVYTPFELAASEGRTEFIEPMLKAGAMRDVVGDHGFTPLMLAVHYNHAATVAALLRAGVDPNRGATNRKDPFWNGQTPIMYAVRAEQAEVRSLLIDAGASPTRSMPNGFNAFMLAAEQDGLHAFREFVAMGIAVNTPGDRGYFEGITPFMSTAVRSDVKNMEAMVKLGADPRTRDKQGRDALYWARHFKREENAAWLERRR</sequence>
<evidence type="ECO:0000256" key="4">
    <source>
        <dbReference type="SAM" id="SignalP"/>
    </source>
</evidence>
<dbReference type="PANTHER" id="PTHR24189:SF50">
    <property type="entry name" value="ANKYRIN REPEAT AND SOCS BOX PROTEIN 2"/>
    <property type="match status" value="1"/>
</dbReference>
<feature type="repeat" description="ANK" evidence="3">
    <location>
        <begin position="262"/>
        <end position="294"/>
    </location>
</feature>
<dbReference type="GO" id="GO:0005737">
    <property type="term" value="C:cytoplasm"/>
    <property type="evidence" value="ECO:0007669"/>
    <property type="project" value="TreeGrafter"/>
</dbReference>
<dbReference type="KEGG" id="upl:DSM104440_01466"/>
<keyword evidence="2 3" id="KW-0040">ANK repeat</keyword>
<keyword evidence="6" id="KW-1185">Reference proteome</keyword>
<dbReference type="InterPro" id="IPR036770">
    <property type="entry name" value="Ankyrin_rpt-contain_sf"/>
</dbReference>
<evidence type="ECO:0000256" key="2">
    <source>
        <dbReference type="ARBA" id="ARBA00023043"/>
    </source>
</evidence>
<feature type="repeat" description="ANK" evidence="3">
    <location>
        <begin position="367"/>
        <end position="393"/>
    </location>
</feature>
<dbReference type="SMART" id="SM00248">
    <property type="entry name" value="ANK"/>
    <property type="match status" value="6"/>
</dbReference>
<dbReference type="Proteomes" id="UP000503096">
    <property type="component" value="Chromosome"/>
</dbReference>
<evidence type="ECO:0000256" key="1">
    <source>
        <dbReference type="ARBA" id="ARBA00022737"/>
    </source>
</evidence>
<evidence type="ECO:0000313" key="6">
    <source>
        <dbReference type="Proteomes" id="UP000503096"/>
    </source>
</evidence>
<dbReference type="Gene3D" id="1.25.40.20">
    <property type="entry name" value="Ankyrin repeat-containing domain"/>
    <property type="match status" value="1"/>
</dbReference>
<dbReference type="GO" id="GO:2000812">
    <property type="term" value="P:regulation of barbed-end actin filament capping"/>
    <property type="evidence" value="ECO:0007669"/>
    <property type="project" value="TreeGrafter"/>
</dbReference>
<dbReference type="InParanoid" id="A0A6M4H4Y4"/>
<keyword evidence="1" id="KW-0677">Repeat</keyword>
<evidence type="ECO:0000313" key="5">
    <source>
        <dbReference type="EMBL" id="QJR14656.1"/>
    </source>
</evidence>
<dbReference type="Pfam" id="PF12796">
    <property type="entry name" value="Ank_2"/>
    <property type="match status" value="1"/>
</dbReference>
<protein>
    <submittedName>
        <fullName evidence="5">Uncharacterized protein</fullName>
    </submittedName>
</protein>
<name>A0A6M4H4Y4_9PROT</name>
<accession>A0A6M4H4Y4</accession>
<feature type="signal peptide" evidence="4">
    <location>
        <begin position="1"/>
        <end position="25"/>
    </location>
</feature>
<dbReference type="RefSeq" id="WP_171161389.1">
    <property type="nucleotide sequence ID" value="NZ_CP053073.1"/>
</dbReference>
<dbReference type="PANTHER" id="PTHR24189">
    <property type="entry name" value="MYOTROPHIN"/>
    <property type="match status" value="1"/>
</dbReference>
<reference evidence="5 6" key="1">
    <citation type="submission" date="2020-04" db="EMBL/GenBank/DDBJ databases">
        <title>Usitatibacter rugosus gen. nov., sp. nov. and Usitatibacter palustris sp. nov., novel members of Usitatibacteraceae fam. nov. within the order Nitrosomonadales isolated from soil.</title>
        <authorList>
            <person name="Huber K.J."/>
            <person name="Neumann-Schaal M."/>
            <person name="Geppert A."/>
            <person name="Luckner M."/>
            <person name="Wanner G."/>
            <person name="Overmann J."/>
        </authorList>
    </citation>
    <scope>NUCLEOTIDE SEQUENCE [LARGE SCALE GENOMIC DNA]</scope>
    <source>
        <strain evidence="5 6">Swamp67</strain>
    </source>
</reference>
<dbReference type="InterPro" id="IPR002110">
    <property type="entry name" value="Ankyrin_rpt"/>
</dbReference>
<evidence type="ECO:0000256" key="3">
    <source>
        <dbReference type="PROSITE-ProRule" id="PRU00023"/>
    </source>
</evidence>
<dbReference type="InterPro" id="IPR050745">
    <property type="entry name" value="Multifunctional_regulatory"/>
</dbReference>
<dbReference type="SUPFAM" id="SSF48403">
    <property type="entry name" value="Ankyrin repeat"/>
    <property type="match status" value="1"/>
</dbReference>
<keyword evidence="4" id="KW-0732">Signal</keyword>
<dbReference type="PROSITE" id="PS50088">
    <property type="entry name" value="ANK_REPEAT"/>
    <property type="match status" value="3"/>
</dbReference>
<feature type="chain" id="PRO_5026973086" evidence="4">
    <location>
        <begin position="26"/>
        <end position="494"/>
    </location>
</feature>
<proteinExistence type="predicted"/>
<organism evidence="5 6">
    <name type="scientific">Usitatibacter palustris</name>
    <dbReference type="NCBI Taxonomy" id="2732487"/>
    <lineage>
        <taxon>Bacteria</taxon>
        <taxon>Pseudomonadati</taxon>
        <taxon>Pseudomonadota</taxon>
        <taxon>Betaproteobacteria</taxon>
        <taxon>Nitrosomonadales</taxon>
        <taxon>Usitatibacteraceae</taxon>
        <taxon>Usitatibacter</taxon>
    </lineage>
</organism>